<evidence type="ECO:0000256" key="17">
    <source>
        <dbReference type="ARBA" id="ARBA00023303"/>
    </source>
</evidence>
<gene>
    <name evidence="25" type="primary">20214877</name>
    <name evidence="24" type="ORF">HELRODRAFT_73348</name>
</gene>
<sequence>MTTAEPASSGLVFTGESANVSRLIESLMKGYDKRLRPNYKGNPVEVGITMHILSISSISEVNMDFTLDFYFRQHWHDERLTFENSGEDELCISNEMLDKIWWPDTFFANAKSAKFHTATTKNAFLRIKPNGWITQSLRLTVTAMCNMNLRLFPMDMQICPLEIESYAYSTRHIKYFWKDGFNLSVDIQKEVQMPQFDVKGYRVIERLENTTTGSYSRLACQLWFVRSLGYYVIQIYVPSSLIVVLSWISFWLDRNAAPARVALGITTVLTLTTFISSTNASLPKISYLKSIDVYLVTCFIMVFAALLEYAAVSFIGNKPWIPKNKQSKQRREILSIKNAAEGKRLALSAAPKQTSAHHRTKEKDLNGRAHPPTRRSANNTMEQQAVTGGAHKRSASKLEKKPKTVNKNIVWANNIDKYSRMIFPFLFAIFLITYWIVYTNISRSQMKLDFVLIEQSHDS</sequence>
<dbReference type="CDD" id="cd18990">
    <property type="entry name" value="LGIC_ECD_GABAAR"/>
    <property type="match status" value="1"/>
</dbReference>
<dbReference type="GO" id="GO:0034707">
    <property type="term" value="C:chloride channel complex"/>
    <property type="evidence" value="ECO:0007669"/>
    <property type="project" value="UniProtKB-KW"/>
</dbReference>
<dbReference type="GeneID" id="20214877"/>
<evidence type="ECO:0000256" key="19">
    <source>
        <dbReference type="ARBA" id="ARBA00071250"/>
    </source>
</evidence>
<evidence type="ECO:0000256" key="1">
    <source>
        <dbReference type="ARBA" id="ARBA00010180"/>
    </source>
</evidence>
<keyword evidence="26" id="KW-1185">Reference proteome</keyword>
<keyword evidence="10" id="KW-1015">Disulfide bond</keyword>
<dbReference type="CDD" id="cd19049">
    <property type="entry name" value="LGIC_TM_anion"/>
    <property type="match status" value="1"/>
</dbReference>
<feature type="transmembrane region" description="Helical" evidence="20">
    <location>
        <begin position="261"/>
        <end position="282"/>
    </location>
</feature>
<evidence type="ECO:0000256" key="9">
    <source>
        <dbReference type="ARBA" id="ARBA00023136"/>
    </source>
</evidence>
<dbReference type="KEGG" id="hro:HELRODRAFT_73348"/>
<keyword evidence="5" id="KW-0732">Signal</keyword>
<dbReference type="Pfam" id="PF02932">
    <property type="entry name" value="Neur_chan_memb"/>
    <property type="match status" value="1"/>
</dbReference>
<reference evidence="25" key="3">
    <citation type="submission" date="2015-06" db="UniProtKB">
        <authorList>
            <consortium name="EnsemblMetazoa"/>
        </authorList>
    </citation>
    <scope>IDENTIFICATION</scope>
</reference>
<feature type="domain" description="Neurotransmitter-gated ion-channel ligand-binding" evidence="22">
    <location>
        <begin position="21"/>
        <end position="218"/>
    </location>
</feature>
<dbReference type="PANTHER" id="PTHR18945">
    <property type="entry name" value="NEUROTRANSMITTER GATED ION CHANNEL"/>
    <property type="match status" value="1"/>
</dbReference>
<keyword evidence="13" id="KW-0325">Glycoprotein</keyword>
<dbReference type="EnsemblMetazoa" id="HelroT73348">
    <property type="protein sequence ID" value="HelroP73348"/>
    <property type="gene ID" value="HelroG73348"/>
</dbReference>
<evidence type="ECO:0000256" key="8">
    <source>
        <dbReference type="ARBA" id="ARBA00023065"/>
    </source>
</evidence>
<comment type="similarity">
    <text evidence="1">Belongs to the ligand-gated ion channel (TC 1.A.9) family. Gamma-aminobutyric acid receptor (TC 1.A.9.5) subfamily.</text>
</comment>
<evidence type="ECO:0000256" key="15">
    <source>
        <dbReference type="ARBA" id="ARBA00023257"/>
    </source>
</evidence>
<dbReference type="InterPro" id="IPR006029">
    <property type="entry name" value="Neurotrans-gated_channel_TM"/>
</dbReference>
<feature type="region of interest" description="Disordered" evidence="21">
    <location>
        <begin position="349"/>
        <end position="400"/>
    </location>
</feature>
<keyword evidence="15" id="KW-0628">Postsynaptic cell membrane</keyword>
<keyword evidence="3" id="KW-1003">Cell membrane</keyword>
<evidence type="ECO:0000256" key="6">
    <source>
        <dbReference type="ARBA" id="ARBA00022989"/>
    </source>
</evidence>
<dbReference type="Gene3D" id="2.70.170.10">
    <property type="entry name" value="Neurotransmitter-gated ion-channel ligand-binding domain"/>
    <property type="match status" value="1"/>
</dbReference>
<evidence type="ECO:0000256" key="5">
    <source>
        <dbReference type="ARBA" id="ARBA00022729"/>
    </source>
</evidence>
<dbReference type="GO" id="GO:0004890">
    <property type="term" value="F:GABA-A receptor activity"/>
    <property type="evidence" value="ECO:0000318"/>
    <property type="project" value="GO_Central"/>
</dbReference>
<evidence type="ECO:0000259" key="23">
    <source>
        <dbReference type="Pfam" id="PF02932"/>
    </source>
</evidence>
<feature type="transmembrane region" description="Helical" evidence="20">
    <location>
        <begin position="421"/>
        <end position="438"/>
    </location>
</feature>
<dbReference type="FunFam" id="2.70.170.10:FF:000021">
    <property type="entry name" value="Gamma-aminobutyric acid receptor isoform 3b"/>
    <property type="match status" value="1"/>
</dbReference>
<dbReference type="GO" id="GO:0005230">
    <property type="term" value="F:extracellular ligand-gated monoatomic ion channel activity"/>
    <property type="evidence" value="ECO:0007669"/>
    <property type="project" value="InterPro"/>
</dbReference>
<dbReference type="OrthoDB" id="8890589at2759"/>
<dbReference type="NCBIfam" id="TIGR00860">
    <property type="entry name" value="LIC"/>
    <property type="match status" value="1"/>
</dbReference>
<dbReference type="InterPro" id="IPR006201">
    <property type="entry name" value="Neur_channel"/>
</dbReference>
<dbReference type="Proteomes" id="UP000015101">
    <property type="component" value="Unassembled WGS sequence"/>
</dbReference>
<keyword evidence="16" id="KW-1071">Ligand-gated ion channel</keyword>
<evidence type="ECO:0000256" key="4">
    <source>
        <dbReference type="ARBA" id="ARBA00022692"/>
    </source>
</evidence>
<dbReference type="GO" id="GO:1902476">
    <property type="term" value="P:chloride transmembrane transport"/>
    <property type="evidence" value="ECO:0000318"/>
    <property type="project" value="GO_Central"/>
</dbReference>
<evidence type="ECO:0000256" key="18">
    <source>
        <dbReference type="ARBA" id="ARBA00034104"/>
    </source>
</evidence>
<evidence type="ECO:0000256" key="14">
    <source>
        <dbReference type="ARBA" id="ARBA00023214"/>
    </source>
</evidence>
<reference evidence="24 26" key="2">
    <citation type="journal article" date="2013" name="Nature">
        <title>Insights into bilaterian evolution from three spiralian genomes.</title>
        <authorList>
            <person name="Simakov O."/>
            <person name="Marletaz F."/>
            <person name="Cho S.J."/>
            <person name="Edsinger-Gonzales E."/>
            <person name="Havlak P."/>
            <person name="Hellsten U."/>
            <person name="Kuo D.H."/>
            <person name="Larsson T."/>
            <person name="Lv J."/>
            <person name="Arendt D."/>
            <person name="Savage R."/>
            <person name="Osoegawa K."/>
            <person name="de Jong P."/>
            <person name="Grimwood J."/>
            <person name="Chapman J.A."/>
            <person name="Shapiro H."/>
            <person name="Aerts A."/>
            <person name="Otillar R.P."/>
            <person name="Terry A.Y."/>
            <person name="Boore J.L."/>
            <person name="Grigoriev I.V."/>
            <person name="Lindberg D.R."/>
            <person name="Seaver E.C."/>
            <person name="Weisblat D.A."/>
            <person name="Putnam N.H."/>
            <person name="Rokhsar D.S."/>
        </authorList>
    </citation>
    <scope>NUCLEOTIDE SEQUENCE</scope>
</reference>
<dbReference type="FunFam" id="1.20.58.390:FF:000067">
    <property type="entry name" value="Glycine receptor subunit alpha-2"/>
    <property type="match status" value="1"/>
</dbReference>
<keyword evidence="9 20" id="KW-0472">Membrane</keyword>
<organism evidence="25 26">
    <name type="scientific">Helobdella robusta</name>
    <name type="common">Californian leech</name>
    <dbReference type="NCBI Taxonomy" id="6412"/>
    <lineage>
        <taxon>Eukaryota</taxon>
        <taxon>Metazoa</taxon>
        <taxon>Spiralia</taxon>
        <taxon>Lophotrochozoa</taxon>
        <taxon>Annelida</taxon>
        <taxon>Clitellata</taxon>
        <taxon>Hirudinea</taxon>
        <taxon>Rhynchobdellida</taxon>
        <taxon>Glossiphoniidae</taxon>
        <taxon>Helobdella</taxon>
    </lineage>
</organism>
<dbReference type="eggNOG" id="KOG3643">
    <property type="taxonomic scope" value="Eukaryota"/>
</dbReference>
<dbReference type="SUPFAM" id="SSF63712">
    <property type="entry name" value="Nicotinic receptor ligand binding domain-like"/>
    <property type="match status" value="1"/>
</dbReference>
<evidence type="ECO:0000256" key="20">
    <source>
        <dbReference type="RuleBase" id="RU000687"/>
    </source>
</evidence>
<dbReference type="OMA" id="TIYWHIS"/>
<evidence type="ECO:0000256" key="13">
    <source>
        <dbReference type="ARBA" id="ARBA00023180"/>
    </source>
</evidence>
<evidence type="ECO:0000313" key="24">
    <source>
        <dbReference type="EMBL" id="ESO09523.1"/>
    </source>
</evidence>
<keyword evidence="8 20" id="KW-0406">Ion transport</keyword>
<dbReference type="InterPro" id="IPR006028">
    <property type="entry name" value="GABAA/Glycine_rcpt"/>
</dbReference>
<feature type="domain" description="Neurotransmitter-gated ion-channel transmembrane" evidence="23">
    <location>
        <begin position="235"/>
        <end position="435"/>
    </location>
</feature>
<evidence type="ECO:0000259" key="22">
    <source>
        <dbReference type="Pfam" id="PF02931"/>
    </source>
</evidence>
<keyword evidence="4 20" id="KW-0812">Transmembrane</keyword>
<dbReference type="PROSITE" id="PS00236">
    <property type="entry name" value="NEUROTR_ION_CHANNEL"/>
    <property type="match status" value="1"/>
</dbReference>
<protein>
    <recommendedName>
        <fullName evidence="19">Gamma-aminobutyric acid receptor subunit beta</fullName>
    </recommendedName>
</protein>
<dbReference type="HOGENOM" id="CLU_010920_1_6_1"/>
<evidence type="ECO:0000256" key="11">
    <source>
        <dbReference type="ARBA" id="ARBA00023170"/>
    </source>
</evidence>
<dbReference type="InterPro" id="IPR018000">
    <property type="entry name" value="Neurotransmitter_ion_chnl_CS"/>
</dbReference>
<feature type="compositionally biased region" description="Polar residues" evidence="21">
    <location>
        <begin position="375"/>
        <end position="386"/>
    </location>
</feature>
<accession>T1G1C9</accession>
<evidence type="ECO:0000256" key="3">
    <source>
        <dbReference type="ARBA" id="ARBA00022475"/>
    </source>
</evidence>
<dbReference type="CTD" id="20214877"/>
<comment type="subcellular location">
    <subcellularLocation>
        <location evidence="18">Postsynaptic cell membrane</location>
        <topology evidence="18">Multi-pass membrane protein</topology>
    </subcellularLocation>
</comment>
<dbReference type="GO" id="GO:0051932">
    <property type="term" value="P:synaptic transmission, GABAergic"/>
    <property type="evidence" value="ECO:0000318"/>
    <property type="project" value="GO_Central"/>
</dbReference>
<dbReference type="InterPro" id="IPR038050">
    <property type="entry name" value="Neuro_actylchol_rec"/>
</dbReference>
<keyword evidence="6 20" id="KW-1133">Transmembrane helix</keyword>
<keyword evidence="17 20" id="KW-0407">Ion channel</keyword>
<evidence type="ECO:0000256" key="21">
    <source>
        <dbReference type="SAM" id="MobiDB-lite"/>
    </source>
</evidence>
<keyword evidence="11" id="KW-0675">Receptor</keyword>
<dbReference type="Pfam" id="PF02931">
    <property type="entry name" value="Neur_chan_LBD"/>
    <property type="match status" value="1"/>
</dbReference>
<dbReference type="PRINTS" id="PR00252">
    <property type="entry name" value="NRIONCHANNEL"/>
</dbReference>
<evidence type="ECO:0000256" key="10">
    <source>
        <dbReference type="ARBA" id="ARBA00023157"/>
    </source>
</evidence>
<dbReference type="SUPFAM" id="SSF90112">
    <property type="entry name" value="Neurotransmitter-gated ion-channel transmembrane pore"/>
    <property type="match status" value="1"/>
</dbReference>
<evidence type="ECO:0000313" key="26">
    <source>
        <dbReference type="Proteomes" id="UP000015101"/>
    </source>
</evidence>
<feature type="transmembrane region" description="Helical" evidence="20">
    <location>
        <begin position="294"/>
        <end position="315"/>
    </location>
</feature>
<name>T1G1C9_HELRO</name>
<evidence type="ECO:0000256" key="12">
    <source>
        <dbReference type="ARBA" id="ARBA00023173"/>
    </source>
</evidence>
<dbReference type="FunCoup" id="T1G1C9">
    <property type="interactions" value="167"/>
</dbReference>
<dbReference type="InterPro" id="IPR036719">
    <property type="entry name" value="Neuro-gated_channel_TM_sf"/>
</dbReference>
<dbReference type="PRINTS" id="PR01160">
    <property type="entry name" value="GABAARBETA"/>
</dbReference>
<dbReference type="AlphaFoldDB" id="T1G1C9"/>
<dbReference type="STRING" id="6412.T1G1C9"/>
<keyword evidence="14" id="KW-0868">Chloride</keyword>
<keyword evidence="7" id="KW-0770">Synapse</keyword>
<keyword evidence="12" id="KW-0869">Chloride channel</keyword>
<dbReference type="GO" id="GO:0045211">
    <property type="term" value="C:postsynaptic membrane"/>
    <property type="evidence" value="ECO:0007669"/>
    <property type="project" value="UniProtKB-SubCell"/>
</dbReference>
<dbReference type="PRINTS" id="PR00253">
    <property type="entry name" value="GABAARECEPTR"/>
</dbReference>
<dbReference type="GO" id="GO:0005254">
    <property type="term" value="F:chloride channel activity"/>
    <property type="evidence" value="ECO:0007669"/>
    <property type="project" value="UniProtKB-KW"/>
</dbReference>
<dbReference type="EMBL" id="AMQM01002981">
    <property type="status" value="NOT_ANNOTATED_CDS"/>
    <property type="molecule type" value="Genomic_DNA"/>
</dbReference>
<dbReference type="InterPro" id="IPR006202">
    <property type="entry name" value="Neur_chan_lig-bd"/>
</dbReference>
<evidence type="ECO:0000313" key="25">
    <source>
        <dbReference type="EnsemblMetazoa" id="HelroP73348"/>
    </source>
</evidence>
<dbReference type="InterPro" id="IPR036734">
    <property type="entry name" value="Neur_chan_lig-bd_sf"/>
</dbReference>
<proteinExistence type="inferred from homology"/>
<dbReference type="GO" id="GO:1902711">
    <property type="term" value="C:GABA-A receptor complex"/>
    <property type="evidence" value="ECO:0000318"/>
    <property type="project" value="GO_Central"/>
</dbReference>
<reference evidence="26" key="1">
    <citation type="submission" date="2012-12" db="EMBL/GenBank/DDBJ databases">
        <authorList>
            <person name="Hellsten U."/>
            <person name="Grimwood J."/>
            <person name="Chapman J.A."/>
            <person name="Shapiro H."/>
            <person name="Aerts A."/>
            <person name="Otillar R.P."/>
            <person name="Terry A.Y."/>
            <person name="Boore J.L."/>
            <person name="Simakov O."/>
            <person name="Marletaz F."/>
            <person name="Cho S.-J."/>
            <person name="Edsinger-Gonzales E."/>
            <person name="Havlak P."/>
            <person name="Kuo D.-H."/>
            <person name="Larsson T."/>
            <person name="Lv J."/>
            <person name="Arendt D."/>
            <person name="Savage R."/>
            <person name="Osoegawa K."/>
            <person name="de Jong P."/>
            <person name="Lindberg D.R."/>
            <person name="Seaver E.C."/>
            <person name="Weisblat D.A."/>
            <person name="Putnam N.H."/>
            <person name="Grigoriev I.V."/>
            <person name="Rokhsar D.S."/>
        </authorList>
    </citation>
    <scope>NUCLEOTIDE SEQUENCE</scope>
</reference>
<evidence type="ECO:0000256" key="2">
    <source>
        <dbReference type="ARBA" id="ARBA00022448"/>
    </source>
</evidence>
<dbReference type="RefSeq" id="XP_009012616.1">
    <property type="nucleotide sequence ID" value="XM_009014368.1"/>
</dbReference>
<evidence type="ECO:0000256" key="7">
    <source>
        <dbReference type="ARBA" id="ARBA00023018"/>
    </source>
</evidence>
<keyword evidence="2 20" id="KW-0813">Transport</keyword>
<dbReference type="InterPro" id="IPR002289">
    <property type="entry name" value="GABAAb_rcpt"/>
</dbReference>
<dbReference type="InParanoid" id="T1G1C9"/>
<dbReference type="Gene3D" id="1.20.58.390">
    <property type="entry name" value="Neurotransmitter-gated ion-channel transmembrane domain"/>
    <property type="match status" value="1"/>
</dbReference>
<dbReference type="EMBL" id="KB095959">
    <property type="protein sequence ID" value="ESO09523.1"/>
    <property type="molecule type" value="Genomic_DNA"/>
</dbReference>
<evidence type="ECO:0000256" key="16">
    <source>
        <dbReference type="ARBA" id="ARBA00023286"/>
    </source>
</evidence>
<feature type="transmembrane region" description="Helical" evidence="20">
    <location>
        <begin position="228"/>
        <end position="249"/>
    </location>
</feature>